<dbReference type="Pfam" id="PF12776">
    <property type="entry name" value="Myb_DNA-bind_3"/>
    <property type="match status" value="1"/>
</dbReference>
<evidence type="ECO:0000313" key="5">
    <source>
        <dbReference type="Proteomes" id="UP000467840"/>
    </source>
</evidence>
<feature type="domain" description="DUF8040" evidence="3">
    <location>
        <begin position="337"/>
        <end position="431"/>
    </location>
</feature>
<evidence type="ECO:0000256" key="1">
    <source>
        <dbReference type="SAM" id="MobiDB-lite"/>
    </source>
</evidence>
<name>A0A6A6L213_HEVBR</name>
<comment type="caution">
    <text evidence="4">The sequence shown here is derived from an EMBL/GenBank/DDBJ whole genome shotgun (WGS) entry which is preliminary data.</text>
</comment>
<dbReference type="AlphaFoldDB" id="A0A6A6L213"/>
<dbReference type="Proteomes" id="UP000467840">
    <property type="component" value="Chromosome 7"/>
</dbReference>
<feature type="region of interest" description="Disordered" evidence="1">
    <location>
        <begin position="1"/>
        <end position="47"/>
    </location>
</feature>
<evidence type="ECO:0000313" key="4">
    <source>
        <dbReference type="EMBL" id="KAF2295432.1"/>
    </source>
</evidence>
<reference evidence="4 5" key="1">
    <citation type="journal article" date="2020" name="Mol. Plant">
        <title>The Chromosome-Based Rubber Tree Genome Provides New Insights into Spurge Genome Evolution and Rubber Biosynthesis.</title>
        <authorList>
            <person name="Liu J."/>
            <person name="Shi C."/>
            <person name="Shi C.C."/>
            <person name="Li W."/>
            <person name="Zhang Q.J."/>
            <person name="Zhang Y."/>
            <person name="Li K."/>
            <person name="Lu H.F."/>
            <person name="Shi C."/>
            <person name="Zhu S.T."/>
            <person name="Xiao Z.Y."/>
            <person name="Nan H."/>
            <person name="Yue Y."/>
            <person name="Zhu X.G."/>
            <person name="Wu Y."/>
            <person name="Hong X.N."/>
            <person name="Fan G.Y."/>
            <person name="Tong Y."/>
            <person name="Zhang D."/>
            <person name="Mao C.L."/>
            <person name="Liu Y.L."/>
            <person name="Hao S.J."/>
            <person name="Liu W.Q."/>
            <person name="Lv M.Q."/>
            <person name="Zhang H.B."/>
            <person name="Liu Y."/>
            <person name="Hu-Tang G.R."/>
            <person name="Wang J.P."/>
            <person name="Wang J.H."/>
            <person name="Sun Y.H."/>
            <person name="Ni S.B."/>
            <person name="Chen W.B."/>
            <person name="Zhang X.C."/>
            <person name="Jiao Y.N."/>
            <person name="Eichler E.E."/>
            <person name="Li G.H."/>
            <person name="Liu X."/>
            <person name="Gao L.Z."/>
        </authorList>
    </citation>
    <scope>NUCLEOTIDE SEQUENCE [LARGE SCALE GENOMIC DNA]</scope>
    <source>
        <strain evidence="5">cv. GT1</strain>
        <tissue evidence="4">Leaf</tissue>
    </source>
</reference>
<proteinExistence type="predicted"/>
<dbReference type="InterPro" id="IPR045249">
    <property type="entry name" value="HARBI1-like"/>
</dbReference>
<evidence type="ECO:0000259" key="3">
    <source>
        <dbReference type="Pfam" id="PF26138"/>
    </source>
</evidence>
<evidence type="ECO:0000259" key="2">
    <source>
        <dbReference type="Pfam" id="PF12776"/>
    </source>
</evidence>
<dbReference type="PANTHER" id="PTHR22930">
    <property type="match status" value="1"/>
</dbReference>
<dbReference type="EMBL" id="JAAGAX010000013">
    <property type="protein sequence ID" value="KAF2295432.1"/>
    <property type="molecule type" value="Genomic_DNA"/>
</dbReference>
<feature type="domain" description="Myb/SANT-like" evidence="2">
    <location>
        <begin position="256"/>
        <end position="309"/>
    </location>
</feature>
<dbReference type="PANTHER" id="PTHR22930:SF221">
    <property type="entry name" value="NUCLEASE HARBI1"/>
    <property type="match status" value="1"/>
</dbReference>
<sequence>MPMDSNPRPRPEPPTTSPLAPLLLPPNSPSNAKPLTSTPPQPNLFPTLLSISTPNLRPLSSTGSGPNPTRSVFSRASSIPPPMAFLSLVTCPFFMTISQILCLNPTPDPSSPRSSADCARSFGSSLLVLLAALVILSCPPDCALFNLLKRLWSPEFSSISPFGRSEVNSFSNLDVGTNANLVGVKVSFSPVLPVVFSDDDNDMNDLGSLDLDDFDHGNVPNTSEMNLDCDMIEAREEDSGWRRVWVLSFVLQNELRQVGVEYTKEQLRHKWDWMKDQWKMWKALKGNETGLGWDPIKGTVVAPDEWWNEKIKTTTYAVDIICSYYLSYIHKEPCMDSFHTGLVWLQEIMRGNERRCVNLFRMDKDTLIKLCLDLECHYKLKCSKKMTILEKVGMFLYVLALGASNRQVQERFQHSGETVSRNFHEVLKAMLCLSIDMIKPTDPTFSNIPPEILNDDRYMPHFKDCIGAIDGTHVSACVQEENLIRFIGRKGVPTQNIMAACSFDMQFTFYAINKQNLNFPKPPLGKYYVVDAGYQQMEGYLAPYKGTRYHLPDFQRGGKPRGLKEIFNRWHSSLRCCIERTFSLEGKMEDITNNASLFILCTKDIVVVSMALHNYIRRKALADPAFERLDKSPNFVPPDIFRDDDIQAEESSQESGALQMNALRDQIACSLMLANNDY</sequence>
<protein>
    <submittedName>
        <fullName evidence="4">Uncharacterized protein</fullName>
    </submittedName>
</protein>
<keyword evidence="5" id="KW-1185">Reference proteome</keyword>
<gene>
    <name evidence="4" type="ORF">GH714_032916</name>
</gene>
<dbReference type="Pfam" id="PF26138">
    <property type="entry name" value="DUF8040"/>
    <property type="match status" value="1"/>
</dbReference>
<accession>A0A6A6L213</accession>
<dbReference type="InterPro" id="IPR024752">
    <property type="entry name" value="Myb/SANT-like_dom"/>
</dbReference>
<dbReference type="InterPro" id="IPR058353">
    <property type="entry name" value="DUF8040"/>
</dbReference>
<organism evidence="4 5">
    <name type="scientific">Hevea brasiliensis</name>
    <name type="common">Para rubber tree</name>
    <name type="synonym">Siphonia brasiliensis</name>
    <dbReference type="NCBI Taxonomy" id="3981"/>
    <lineage>
        <taxon>Eukaryota</taxon>
        <taxon>Viridiplantae</taxon>
        <taxon>Streptophyta</taxon>
        <taxon>Embryophyta</taxon>
        <taxon>Tracheophyta</taxon>
        <taxon>Spermatophyta</taxon>
        <taxon>Magnoliopsida</taxon>
        <taxon>eudicotyledons</taxon>
        <taxon>Gunneridae</taxon>
        <taxon>Pentapetalae</taxon>
        <taxon>rosids</taxon>
        <taxon>fabids</taxon>
        <taxon>Malpighiales</taxon>
        <taxon>Euphorbiaceae</taxon>
        <taxon>Crotonoideae</taxon>
        <taxon>Micrandreae</taxon>
        <taxon>Hevea</taxon>
    </lineage>
</organism>